<dbReference type="PROSITE" id="PS00072">
    <property type="entry name" value="ACYL_COA_DH_1"/>
    <property type="match status" value="1"/>
</dbReference>
<gene>
    <name evidence="7" type="ORF">UFOPK2656_02650</name>
    <name evidence="8" type="ORF">UFOPK3099_02516</name>
    <name evidence="9" type="ORF">UFOPK3267_00453</name>
    <name evidence="10" type="ORF">UFOPK3651_02644</name>
    <name evidence="11" type="ORF">UFOPK3931_02225</name>
    <name evidence="6" type="ORF">UFOPK4189_02747</name>
</gene>
<evidence type="ECO:0000313" key="9">
    <source>
        <dbReference type="EMBL" id="CAB4847297.1"/>
    </source>
</evidence>
<dbReference type="InterPro" id="IPR006089">
    <property type="entry name" value="Acyl-CoA_DH_CS"/>
</dbReference>
<dbReference type="InterPro" id="IPR006091">
    <property type="entry name" value="Acyl-CoA_Oxase/DH_mid-dom"/>
</dbReference>
<dbReference type="EMBL" id="CAFBIY010000015">
    <property type="protein sequence ID" value="CAB4847297.1"/>
    <property type="molecule type" value="Genomic_DNA"/>
</dbReference>
<dbReference type="SUPFAM" id="SSF47203">
    <property type="entry name" value="Acyl-CoA dehydrogenase C-terminal domain-like"/>
    <property type="match status" value="1"/>
</dbReference>
<evidence type="ECO:0000313" key="8">
    <source>
        <dbReference type="EMBL" id="CAB4834282.1"/>
    </source>
</evidence>
<dbReference type="SUPFAM" id="SSF56645">
    <property type="entry name" value="Acyl-CoA dehydrogenase NM domain-like"/>
    <property type="match status" value="1"/>
</dbReference>
<sequence length="387" mass="42292">MIEFDYSELTPSERALQGEVREFLDRELPHGSYHPALGFHADKDPEFSRKLGAQGYLGMSLPKQYGGHERSAVDRFVVTEELLRRGAPVGHHWVADRQSGPVIAKFGTEHQKQRFIPGIVRGELSFCIGMSEPDSGSDLASVATKATRDGDGWVLEGRKIWTTFAHLNDWAIVLCRSTPVAELTDKRQGLSQFIVDLKSPGLTATPIPFIDGTSDFCEVELDQVFVPDELVLGSIGQGWAQNTSELAYERGGPDRWLSSYTLLAELLRLHEQQPLPDRFADVLGEALANYWVLHSLSLSVARSIDSGGAPAVESSLVKEMGTRFEQDVVTAINGIVDEAPNMSDTSAFVRLLISATVTAPSFTIRGGTNEVLRSVAAKGLQPSGGKR</sequence>
<feature type="domain" description="Acyl-CoA dehydrogenase/oxidase N-terminal" evidence="5">
    <location>
        <begin position="10"/>
        <end position="123"/>
    </location>
</feature>
<dbReference type="PANTHER" id="PTHR43292:SF4">
    <property type="entry name" value="ACYL-COA DEHYDROGENASE FADE34"/>
    <property type="match status" value="1"/>
</dbReference>
<feature type="domain" description="Acyl-CoA oxidase/dehydrogenase middle" evidence="4">
    <location>
        <begin position="127"/>
        <end position="224"/>
    </location>
</feature>
<evidence type="ECO:0000256" key="3">
    <source>
        <dbReference type="ARBA" id="ARBA00023002"/>
    </source>
</evidence>
<dbReference type="Gene3D" id="1.20.140.10">
    <property type="entry name" value="Butyryl-CoA Dehydrogenase, subunit A, domain 3"/>
    <property type="match status" value="1"/>
</dbReference>
<dbReference type="Gene3D" id="1.10.540.10">
    <property type="entry name" value="Acyl-CoA dehydrogenase/oxidase, N-terminal domain"/>
    <property type="match status" value="1"/>
</dbReference>
<dbReference type="EMBL" id="CAFAAV010000256">
    <property type="protein sequence ID" value="CAB4834282.1"/>
    <property type="molecule type" value="Genomic_DNA"/>
</dbReference>
<evidence type="ECO:0000256" key="1">
    <source>
        <dbReference type="ARBA" id="ARBA00001974"/>
    </source>
</evidence>
<dbReference type="Pfam" id="PF02771">
    <property type="entry name" value="Acyl-CoA_dh_N"/>
    <property type="match status" value="1"/>
</dbReference>
<protein>
    <submittedName>
        <fullName evidence="7">Unannotated protein</fullName>
    </submittedName>
</protein>
<dbReference type="InterPro" id="IPR036250">
    <property type="entry name" value="AcylCo_DH-like_C"/>
</dbReference>
<dbReference type="GO" id="GO:0005886">
    <property type="term" value="C:plasma membrane"/>
    <property type="evidence" value="ECO:0007669"/>
    <property type="project" value="TreeGrafter"/>
</dbReference>
<dbReference type="EMBL" id="CAFBMT010000019">
    <property type="protein sequence ID" value="CAB4947874.1"/>
    <property type="molecule type" value="Genomic_DNA"/>
</dbReference>
<keyword evidence="2" id="KW-0285">Flavoprotein</keyword>
<dbReference type="Pfam" id="PF02770">
    <property type="entry name" value="Acyl-CoA_dh_M"/>
    <property type="match status" value="1"/>
</dbReference>
<evidence type="ECO:0000259" key="5">
    <source>
        <dbReference type="Pfam" id="PF02771"/>
    </source>
</evidence>
<accession>A0A6J6SRR9</accession>
<keyword evidence="3" id="KW-0560">Oxidoreductase</keyword>
<dbReference type="InterPro" id="IPR009100">
    <property type="entry name" value="AcylCoA_DH/oxidase_NM_dom_sf"/>
</dbReference>
<dbReference type="Gene3D" id="2.40.110.10">
    <property type="entry name" value="Butyryl-CoA Dehydrogenase, subunit A, domain 2"/>
    <property type="match status" value="1"/>
</dbReference>
<dbReference type="InterPro" id="IPR046373">
    <property type="entry name" value="Acyl-CoA_Oxase/DH_mid-dom_sf"/>
</dbReference>
<dbReference type="GO" id="GO:0003995">
    <property type="term" value="F:acyl-CoA dehydrogenase activity"/>
    <property type="evidence" value="ECO:0007669"/>
    <property type="project" value="InterPro"/>
</dbReference>
<organism evidence="7">
    <name type="scientific">freshwater metagenome</name>
    <dbReference type="NCBI Taxonomy" id="449393"/>
    <lineage>
        <taxon>unclassified sequences</taxon>
        <taxon>metagenomes</taxon>
        <taxon>ecological metagenomes</taxon>
    </lineage>
</organism>
<dbReference type="EMBL" id="CAEZYF010000021">
    <property type="protein sequence ID" value="CAB4737510.1"/>
    <property type="molecule type" value="Genomic_DNA"/>
</dbReference>
<dbReference type="EMBL" id="CAFBOL010000071">
    <property type="protein sequence ID" value="CAB5002167.1"/>
    <property type="molecule type" value="Genomic_DNA"/>
</dbReference>
<dbReference type="AlphaFoldDB" id="A0A6J6SRR9"/>
<reference evidence="7" key="1">
    <citation type="submission" date="2020-05" db="EMBL/GenBank/DDBJ databases">
        <authorList>
            <person name="Chiriac C."/>
            <person name="Salcher M."/>
            <person name="Ghai R."/>
            <person name="Kavagutti S V."/>
        </authorList>
    </citation>
    <scope>NUCLEOTIDE SEQUENCE</scope>
</reference>
<evidence type="ECO:0000313" key="6">
    <source>
        <dbReference type="EMBL" id="CAB4364988.1"/>
    </source>
</evidence>
<proteinExistence type="predicted"/>
<name>A0A6J6SRR9_9ZZZZ</name>
<evidence type="ECO:0000259" key="4">
    <source>
        <dbReference type="Pfam" id="PF02770"/>
    </source>
</evidence>
<evidence type="ECO:0000256" key="2">
    <source>
        <dbReference type="ARBA" id="ARBA00022630"/>
    </source>
</evidence>
<dbReference type="InterPro" id="IPR037069">
    <property type="entry name" value="AcylCoA_DH/ox_N_sf"/>
</dbReference>
<evidence type="ECO:0000313" key="11">
    <source>
        <dbReference type="EMBL" id="CAB5002167.1"/>
    </source>
</evidence>
<evidence type="ECO:0000313" key="10">
    <source>
        <dbReference type="EMBL" id="CAB4947874.1"/>
    </source>
</evidence>
<evidence type="ECO:0000313" key="7">
    <source>
        <dbReference type="EMBL" id="CAB4737510.1"/>
    </source>
</evidence>
<comment type="cofactor">
    <cofactor evidence="1">
        <name>FAD</name>
        <dbReference type="ChEBI" id="CHEBI:57692"/>
    </cofactor>
</comment>
<dbReference type="GO" id="GO:0050660">
    <property type="term" value="F:flavin adenine dinucleotide binding"/>
    <property type="evidence" value="ECO:0007669"/>
    <property type="project" value="InterPro"/>
</dbReference>
<dbReference type="PANTHER" id="PTHR43292">
    <property type="entry name" value="ACYL-COA DEHYDROGENASE"/>
    <property type="match status" value="1"/>
</dbReference>
<dbReference type="InterPro" id="IPR052161">
    <property type="entry name" value="Mycobact_Acyl-CoA_DH"/>
</dbReference>
<dbReference type="EMBL" id="CAESGF010000022">
    <property type="protein sequence ID" value="CAB4364988.1"/>
    <property type="molecule type" value="Genomic_DNA"/>
</dbReference>
<dbReference type="InterPro" id="IPR013786">
    <property type="entry name" value="AcylCoA_DH/ox_N"/>
</dbReference>